<sequence>MDNEYALLFIRGERPVMDKKYNILGHPNLKYTEDGGAEPYVHIPCPDYSIADLDFAVENPDDIEILEETEIVL</sequence>
<name>A0A645J696_9ZZZZ</name>
<accession>A0A645J696</accession>
<protein>
    <submittedName>
        <fullName evidence="1">Uncharacterized protein</fullName>
    </submittedName>
</protein>
<organism evidence="1">
    <name type="scientific">bioreactor metagenome</name>
    <dbReference type="NCBI Taxonomy" id="1076179"/>
    <lineage>
        <taxon>unclassified sequences</taxon>
        <taxon>metagenomes</taxon>
        <taxon>ecological metagenomes</taxon>
    </lineage>
</organism>
<comment type="caution">
    <text evidence="1">The sequence shown here is derived from an EMBL/GenBank/DDBJ whole genome shotgun (WGS) entry which is preliminary data.</text>
</comment>
<gene>
    <name evidence="1" type="ORF">SDC9_206350</name>
</gene>
<reference evidence="1" key="1">
    <citation type="submission" date="2019-08" db="EMBL/GenBank/DDBJ databases">
        <authorList>
            <person name="Kucharzyk K."/>
            <person name="Murdoch R.W."/>
            <person name="Higgins S."/>
            <person name="Loffler F."/>
        </authorList>
    </citation>
    <scope>NUCLEOTIDE SEQUENCE</scope>
</reference>
<evidence type="ECO:0000313" key="1">
    <source>
        <dbReference type="EMBL" id="MPN58642.1"/>
    </source>
</evidence>
<dbReference type="AlphaFoldDB" id="A0A645J696"/>
<proteinExistence type="predicted"/>
<dbReference type="EMBL" id="VSSQ01131598">
    <property type="protein sequence ID" value="MPN58642.1"/>
    <property type="molecule type" value="Genomic_DNA"/>
</dbReference>